<feature type="transmembrane region" description="Helical" evidence="7">
    <location>
        <begin position="386"/>
        <end position="408"/>
    </location>
</feature>
<reference evidence="10 11" key="1">
    <citation type="submission" date="2025-04" db="UniProtKB">
        <authorList>
            <consortium name="RefSeq"/>
        </authorList>
    </citation>
    <scope>IDENTIFICATION</scope>
    <source>
        <tissue evidence="10 11">Entire body</tissue>
    </source>
</reference>
<dbReference type="GeneID" id="108733595"/>
<dbReference type="GO" id="GO:0015293">
    <property type="term" value="F:symporter activity"/>
    <property type="evidence" value="ECO:0007669"/>
    <property type="project" value="UniProtKB-KW"/>
</dbReference>
<name>A0A1W4WJM5_AGRPL</name>
<comment type="similarity">
    <text evidence="2">Belongs to the bile acid:sodium symporter (BASS) (TC 2.A.28) family.</text>
</comment>
<keyword evidence="6 7" id="KW-0472">Membrane</keyword>
<dbReference type="RefSeq" id="XP_025836232.1">
    <property type="nucleotide sequence ID" value="XM_025980447.1"/>
</dbReference>
<dbReference type="Gene3D" id="1.20.1530.20">
    <property type="match status" value="1"/>
</dbReference>
<organism evidence="9 13">
    <name type="scientific">Agrilus planipennis</name>
    <name type="common">Emerald ash borer</name>
    <name type="synonym">Agrilus marcopoli</name>
    <dbReference type="NCBI Taxonomy" id="224129"/>
    <lineage>
        <taxon>Eukaryota</taxon>
        <taxon>Metazoa</taxon>
        <taxon>Ecdysozoa</taxon>
        <taxon>Arthropoda</taxon>
        <taxon>Hexapoda</taxon>
        <taxon>Insecta</taxon>
        <taxon>Pterygota</taxon>
        <taxon>Neoptera</taxon>
        <taxon>Endopterygota</taxon>
        <taxon>Coleoptera</taxon>
        <taxon>Polyphaga</taxon>
        <taxon>Elateriformia</taxon>
        <taxon>Buprestoidea</taxon>
        <taxon>Buprestidae</taxon>
        <taxon>Agrilinae</taxon>
        <taxon>Agrilus</taxon>
    </lineage>
</organism>
<evidence type="ECO:0000256" key="6">
    <source>
        <dbReference type="ARBA" id="ARBA00023136"/>
    </source>
</evidence>
<feature type="transmembrane region" description="Helical" evidence="7">
    <location>
        <begin position="354"/>
        <end position="374"/>
    </location>
</feature>
<protein>
    <submittedName>
        <fullName evidence="10 11">Solute carrier family 10 member 6 isoform X1</fullName>
    </submittedName>
</protein>
<dbReference type="RefSeq" id="XP_018320316.1">
    <property type="nucleotide sequence ID" value="XM_018464814.2"/>
</dbReference>
<dbReference type="OrthoDB" id="203097at2759"/>
<feature type="signal peptide" evidence="8">
    <location>
        <begin position="1"/>
        <end position="18"/>
    </location>
</feature>
<dbReference type="PANTHER" id="PTHR10361">
    <property type="entry name" value="SODIUM-BILE ACID COTRANSPORTER"/>
    <property type="match status" value="1"/>
</dbReference>
<evidence type="ECO:0000256" key="2">
    <source>
        <dbReference type="ARBA" id="ARBA00006528"/>
    </source>
</evidence>
<dbReference type="RefSeq" id="XP_018320319.1">
    <property type="nucleotide sequence ID" value="XM_018464817.2"/>
</dbReference>
<accession>A0A1W4WJM5</accession>
<evidence type="ECO:0000256" key="3">
    <source>
        <dbReference type="ARBA" id="ARBA00022692"/>
    </source>
</evidence>
<feature type="transmembrane region" description="Helical" evidence="7">
    <location>
        <begin position="193"/>
        <end position="216"/>
    </location>
</feature>
<evidence type="ECO:0000313" key="11">
    <source>
        <dbReference type="RefSeq" id="XP_018320316.1"/>
    </source>
</evidence>
<evidence type="ECO:0000256" key="4">
    <source>
        <dbReference type="ARBA" id="ARBA00022847"/>
    </source>
</evidence>
<dbReference type="RefSeq" id="XP_018320317.1">
    <property type="nucleotide sequence ID" value="XM_018464815.2"/>
</dbReference>
<dbReference type="AlphaFoldDB" id="A0A1W4WJM5"/>
<keyword evidence="8" id="KW-0732">Signal</keyword>
<evidence type="ECO:0000313" key="16">
    <source>
        <dbReference type="RefSeq" id="XP_025836232.1"/>
    </source>
</evidence>
<dbReference type="InterPro" id="IPR002657">
    <property type="entry name" value="BilAc:Na_symport/Acr3"/>
</dbReference>
<evidence type="ECO:0000313" key="15">
    <source>
        <dbReference type="RefSeq" id="XP_025836231.1"/>
    </source>
</evidence>
<keyword evidence="3 7" id="KW-0812">Transmembrane</keyword>
<evidence type="ECO:0000313" key="14">
    <source>
        <dbReference type="RefSeq" id="XP_018320319.1"/>
    </source>
</evidence>
<keyword evidence="4" id="KW-0813">Transport</keyword>
<evidence type="ECO:0000256" key="8">
    <source>
        <dbReference type="SAM" id="SignalP"/>
    </source>
</evidence>
<dbReference type="KEGG" id="apln:108733595"/>
<dbReference type="Pfam" id="PF01758">
    <property type="entry name" value="SBF"/>
    <property type="match status" value="1"/>
</dbReference>
<dbReference type="PANTHER" id="PTHR10361:SF28">
    <property type="entry name" value="P3 PROTEIN-RELATED"/>
    <property type="match status" value="1"/>
</dbReference>
<keyword evidence="4" id="KW-0769">Symport</keyword>
<dbReference type="InterPro" id="IPR038770">
    <property type="entry name" value="Na+/solute_symporter_sf"/>
</dbReference>
<feature type="transmembrane region" description="Helical" evidence="7">
    <location>
        <begin position="165"/>
        <end position="187"/>
    </location>
</feature>
<evidence type="ECO:0000256" key="7">
    <source>
        <dbReference type="SAM" id="Phobius"/>
    </source>
</evidence>
<feature type="transmembrane region" description="Helical" evidence="7">
    <location>
        <begin position="228"/>
        <end position="250"/>
    </location>
</feature>
<gene>
    <name evidence="10 11 12 13 14 15 16" type="primary">LOC108733595</name>
</gene>
<feature type="transmembrane region" description="Helical" evidence="7">
    <location>
        <begin position="124"/>
        <end position="145"/>
    </location>
</feature>
<keyword evidence="5 7" id="KW-1133">Transmembrane helix</keyword>
<proteinExistence type="inferred from homology"/>
<feature type="transmembrane region" description="Helical" evidence="7">
    <location>
        <begin position="262"/>
        <end position="282"/>
    </location>
</feature>
<dbReference type="RefSeq" id="XP_018320318.1">
    <property type="nucleotide sequence ID" value="XM_018464816.2"/>
</dbReference>
<dbReference type="RefSeq" id="XP_025836231.1">
    <property type="nucleotide sequence ID" value="XM_025980446.1"/>
</dbReference>
<feature type="transmembrane region" description="Helical" evidence="7">
    <location>
        <begin position="322"/>
        <end position="342"/>
    </location>
</feature>
<dbReference type="InterPro" id="IPR004710">
    <property type="entry name" value="Bilac:Na_transpt"/>
</dbReference>
<evidence type="ECO:0000313" key="12">
    <source>
        <dbReference type="RefSeq" id="XP_018320317.1"/>
    </source>
</evidence>
<evidence type="ECO:0000313" key="13">
    <source>
        <dbReference type="RefSeq" id="XP_018320318.1"/>
    </source>
</evidence>
<evidence type="ECO:0000256" key="5">
    <source>
        <dbReference type="ARBA" id="ARBA00022989"/>
    </source>
</evidence>
<sequence length="439" mass="48735">MLRFLLLLGLTLNKSVFGQDYTLLFSSSDVTAYMDQNEIIGYNITGDFTLDEIYYMLISNSDNHIVQTERKIEFQEEGGYHSGNISIYGKFLGRVNLSLELYQKSTNTLLTQASVNVRVIRGHGALNTAFTVSVAVLVSLIYINFGSALNWTDFIKYLKKPIGPAIGFVGQFVFMPLLSYGVGYALFPDDPAMQLGFFFTGSSPGGGGSNIWTALLDGNIDLSITMTGISTLAAFGMIPFWIFTLGATIFDRSNLEVPYRNITMFAVALVIPLAIGYLIQRYMQKTANFLRKTLKIFSGILIIFIIVFAIVANLYLFEMFSWQIVVAGIGVPWLGYLGGWLLAKIFRQNPKDSLTIAIEVGLQNTGIAIFLLRFSLPQPEADLTTIAPVAVACMTPIPLLVLFLIKLVKRRIQMKNKPKDLGTVNEISVDSKVVQTQKY</sequence>
<dbReference type="Proteomes" id="UP000192223">
    <property type="component" value="Unplaced"/>
</dbReference>
<evidence type="ECO:0000313" key="10">
    <source>
        <dbReference type="RefSeq" id="XP_018320314.1"/>
    </source>
</evidence>
<evidence type="ECO:0000256" key="1">
    <source>
        <dbReference type="ARBA" id="ARBA00004141"/>
    </source>
</evidence>
<feature type="transmembrane region" description="Helical" evidence="7">
    <location>
        <begin position="294"/>
        <end position="316"/>
    </location>
</feature>
<dbReference type="GO" id="GO:0016020">
    <property type="term" value="C:membrane"/>
    <property type="evidence" value="ECO:0007669"/>
    <property type="project" value="UniProtKB-SubCell"/>
</dbReference>
<dbReference type="STRING" id="224129.A0A1W4WJM5"/>
<comment type="subcellular location">
    <subcellularLocation>
        <location evidence="1">Membrane</location>
        <topology evidence="1">Multi-pass membrane protein</topology>
    </subcellularLocation>
</comment>
<keyword evidence="9" id="KW-1185">Reference proteome</keyword>
<feature type="chain" id="PRO_5010817785" evidence="8">
    <location>
        <begin position="19"/>
        <end position="439"/>
    </location>
</feature>
<evidence type="ECO:0000313" key="9">
    <source>
        <dbReference type="Proteomes" id="UP000192223"/>
    </source>
</evidence>
<dbReference type="RefSeq" id="XP_018320314.1">
    <property type="nucleotide sequence ID" value="XM_018464812.2"/>
</dbReference>